<accession>A0A1X7K0X5</accession>
<dbReference type="InterPro" id="IPR046509">
    <property type="entry name" value="DUF6687"/>
</dbReference>
<sequence>MKNKTIIPFYDIKKYPNEVLVVDAHHPQGFDLSHWRGAAVPEQCEADTSTEIVLKAIQNQLPELGKTYVTNNHYDIDGFLGVWAIFNPEKALRHYDLLVEMAQIGDFREINFQYSEWRKALKLVCWLNEAEAEIFYPPFGAPEIAEKEMEACVPKYAHFLDAFNALIDLSIKEIPSTEEFLLVLNHLDKINQQETVQDIRINIVQAEQPLHYYALYSKSQQADIVMSIYPGNRYELEFKYTTWINTTRKHFPRISMKKLCNQLNAIEETEKKWEAEHFTDTAPILRLTGEKLSKKERYQSPCFRLIHSSSISPEDFQNICLNYFREHYKPLSSGETLDWTEIRNLNAKIFT</sequence>
<keyword evidence="2" id="KW-1185">Reference proteome</keyword>
<gene>
    <name evidence="1" type="ORF">SAMN05661096_02224</name>
</gene>
<dbReference type="Proteomes" id="UP000193804">
    <property type="component" value="Unassembled WGS sequence"/>
</dbReference>
<reference evidence="2" key="1">
    <citation type="submission" date="2017-04" db="EMBL/GenBank/DDBJ databases">
        <authorList>
            <person name="Varghese N."/>
            <person name="Submissions S."/>
        </authorList>
    </citation>
    <scope>NUCLEOTIDE SEQUENCE [LARGE SCALE GENOMIC DNA]</scope>
    <source>
        <strain evidence="2">DSM 4125</strain>
    </source>
</reference>
<name>A0A1X7K0X5_9BACT</name>
<dbReference type="OrthoDB" id="2379877at2"/>
<evidence type="ECO:0000313" key="2">
    <source>
        <dbReference type="Proteomes" id="UP000193804"/>
    </source>
</evidence>
<protein>
    <submittedName>
        <fullName evidence="1">Uncharacterized protein</fullName>
    </submittedName>
</protein>
<dbReference type="EMBL" id="FXAW01000004">
    <property type="protein sequence ID" value="SMG34133.1"/>
    <property type="molecule type" value="Genomic_DNA"/>
</dbReference>
<dbReference type="RefSeq" id="WP_085517138.1">
    <property type="nucleotide sequence ID" value="NZ_FXAW01000004.1"/>
</dbReference>
<dbReference type="AlphaFoldDB" id="A0A1X7K0X5"/>
<evidence type="ECO:0000313" key="1">
    <source>
        <dbReference type="EMBL" id="SMG34133.1"/>
    </source>
</evidence>
<organism evidence="1 2">
    <name type="scientific">Marivirga sericea</name>
    <dbReference type="NCBI Taxonomy" id="1028"/>
    <lineage>
        <taxon>Bacteria</taxon>
        <taxon>Pseudomonadati</taxon>
        <taxon>Bacteroidota</taxon>
        <taxon>Cytophagia</taxon>
        <taxon>Cytophagales</taxon>
        <taxon>Marivirgaceae</taxon>
        <taxon>Marivirga</taxon>
    </lineage>
</organism>
<proteinExistence type="predicted"/>
<dbReference type="Pfam" id="PF20392">
    <property type="entry name" value="DUF6687"/>
    <property type="match status" value="1"/>
</dbReference>
<dbReference type="STRING" id="1028.SAMN05661096_02224"/>